<sequence length="196" mass="21476">MVVHLLPLTLLITLQKTKIAYVLEKYESAQKIKKGLSAMKNNVCVIGSFNVDIISYLPRLPSTGESLLADKFIFSPGGKGCNQALAASYADSDVHFITKVGSDHFSDYAINFINSSKIHKSVIYQTKETQTGTATIMVNGDTGDNVIAIYPGANMTISPDEITIQKEAIVHSDIVLVQLETNYEALHQTIRLAQKK</sequence>
<dbReference type="Gene3D" id="3.40.1190.20">
    <property type="match status" value="1"/>
</dbReference>
<dbReference type="PANTHER" id="PTHR10584:SF166">
    <property type="entry name" value="RIBOKINASE"/>
    <property type="match status" value="1"/>
</dbReference>
<reference evidence="4 5" key="1">
    <citation type="submission" date="2013-10" db="EMBL/GenBank/DDBJ databases">
        <title>Antibiotic resistance diversity of beta-lactamase producers in the General Hospital Vienna.</title>
        <authorList>
            <person name="Barisic I."/>
            <person name="Mitteregger D."/>
            <person name="Hirschl A.M."/>
            <person name="Noehammer C."/>
            <person name="Wiesinger-Mayr H."/>
        </authorList>
    </citation>
    <scope>NUCLEOTIDE SEQUENCE [LARGE SCALE GENOMIC DNA]</scope>
    <source>
        <strain evidence="4 5">ISC11</strain>
    </source>
</reference>
<comment type="caution">
    <text evidence="4">The sequence shown here is derived from an EMBL/GenBank/DDBJ whole genome shotgun (WGS) entry which is preliminary data.</text>
</comment>
<name>A0A7G2II97_CITFR</name>
<dbReference type="PRINTS" id="PR00990">
    <property type="entry name" value="RIBOKINASE"/>
</dbReference>
<keyword evidence="2" id="KW-0418">Kinase</keyword>
<dbReference type="SUPFAM" id="SSF53613">
    <property type="entry name" value="Ribokinase-like"/>
    <property type="match status" value="1"/>
</dbReference>
<dbReference type="EMBL" id="CBWP010000003">
    <property type="protein sequence ID" value="CDL35983.1"/>
    <property type="molecule type" value="Genomic_DNA"/>
</dbReference>
<dbReference type="Pfam" id="PF00294">
    <property type="entry name" value="PfkB"/>
    <property type="match status" value="1"/>
</dbReference>
<accession>A0A7G2II97</accession>
<evidence type="ECO:0000313" key="4">
    <source>
        <dbReference type="EMBL" id="CDL35983.1"/>
    </source>
</evidence>
<evidence type="ECO:0000313" key="5">
    <source>
        <dbReference type="Proteomes" id="UP000019194"/>
    </source>
</evidence>
<evidence type="ECO:0000259" key="3">
    <source>
        <dbReference type="Pfam" id="PF00294"/>
    </source>
</evidence>
<feature type="domain" description="Carbohydrate kinase PfkB" evidence="3">
    <location>
        <begin position="41"/>
        <end position="195"/>
    </location>
</feature>
<dbReference type="InterPro" id="IPR011611">
    <property type="entry name" value="PfkB_dom"/>
</dbReference>
<proteinExistence type="predicted"/>
<dbReference type="GO" id="GO:0006796">
    <property type="term" value="P:phosphate-containing compound metabolic process"/>
    <property type="evidence" value="ECO:0007669"/>
    <property type="project" value="UniProtKB-ARBA"/>
</dbReference>
<dbReference type="InterPro" id="IPR002139">
    <property type="entry name" value="Ribo/fructo_kinase"/>
</dbReference>
<dbReference type="PANTHER" id="PTHR10584">
    <property type="entry name" value="SUGAR KINASE"/>
    <property type="match status" value="1"/>
</dbReference>
<keyword evidence="1" id="KW-0808">Transferase</keyword>
<dbReference type="GO" id="GO:0016301">
    <property type="term" value="F:kinase activity"/>
    <property type="evidence" value="ECO:0007669"/>
    <property type="project" value="UniProtKB-KW"/>
</dbReference>
<protein>
    <submittedName>
        <fullName evidence="4">Ribokinase</fullName>
    </submittedName>
</protein>
<organism evidence="4 5">
    <name type="scientific">Citrobacter freundii</name>
    <dbReference type="NCBI Taxonomy" id="546"/>
    <lineage>
        <taxon>Bacteria</taxon>
        <taxon>Pseudomonadati</taxon>
        <taxon>Pseudomonadota</taxon>
        <taxon>Gammaproteobacteria</taxon>
        <taxon>Enterobacterales</taxon>
        <taxon>Enterobacteriaceae</taxon>
        <taxon>Citrobacter</taxon>
        <taxon>Citrobacter freundii complex</taxon>
    </lineage>
</organism>
<evidence type="ECO:0000256" key="2">
    <source>
        <dbReference type="ARBA" id="ARBA00022777"/>
    </source>
</evidence>
<dbReference type="InterPro" id="IPR029056">
    <property type="entry name" value="Ribokinase-like"/>
</dbReference>
<dbReference type="Proteomes" id="UP000019194">
    <property type="component" value="Unassembled WGS sequence"/>
</dbReference>
<dbReference type="AlphaFoldDB" id="A0A7G2II97"/>
<dbReference type="GO" id="GO:0005829">
    <property type="term" value="C:cytosol"/>
    <property type="evidence" value="ECO:0007669"/>
    <property type="project" value="TreeGrafter"/>
</dbReference>
<evidence type="ECO:0000256" key="1">
    <source>
        <dbReference type="ARBA" id="ARBA00022679"/>
    </source>
</evidence>